<evidence type="ECO:0000259" key="1">
    <source>
        <dbReference type="PROSITE" id="PS50191"/>
    </source>
</evidence>
<sequence length="464" mass="52905">MDFEEKRDQIRKILGPTLPPELDTDLNLNRWLKSYEGNVPACAEKFQEYLENRKALGYDSPDAFKNFFSRSDVKHIQDLFSLSNLDGDWVNEIDNGLVFVEMGIPEPGKAVKAIRAGDYTSLFFGYSEYAQHIVLEREKKTGRPSHGICIFDMKNMSMLNYANPVCPINKLFQSRVNIWLDYYGEVLKRVVIVNPPNFLGVAFKVMSILLPAKVIDRFSFAASIPEDIIPHISIDAIPIGYSGKKVIPGMELPTGVNPAKKVAKDEYLIDGEIWQTNQLPVSNVKYENVEINSGKSYTKTLQVKAGQRILYEYFANRDFEISCVHDKHGFLLPRFKLSTPVLAEEAQMAFKHLAILSLFAIILEMAYGNKWLLPTDDLCVHNFTCLNNCYNDFVRDRLSVARDSFQDCKERCYPQCRARCGISSCHASDDITECWCHTGMYSYRAIDGDAKERAFYFGGRKNVD</sequence>
<accession>A0A914DZ41</accession>
<dbReference type="WBParaSite" id="ACRNAN_scaffold4724.g16879.t1">
    <property type="protein sequence ID" value="ACRNAN_scaffold4724.g16879.t1"/>
    <property type="gene ID" value="ACRNAN_scaffold4724.g16879"/>
</dbReference>
<dbReference type="PANTHER" id="PTHR47159">
    <property type="entry name" value="PROTEIN CBG07705-RELATED"/>
    <property type="match status" value="1"/>
</dbReference>
<dbReference type="SUPFAM" id="SSF52087">
    <property type="entry name" value="CRAL/TRIO domain"/>
    <property type="match status" value="1"/>
</dbReference>
<dbReference type="AlphaFoldDB" id="A0A914DZ41"/>
<dbReference type="PANTHER" id="PTHR47159:SF6">
    <property type="entry name" value="CRAL-TRIO DOMAIN-CONTAINING PROTEIN"/>
    <property type="match status" value="1"/>
</dbReference>
<dbReference type="Gene3D" id="3.40.525.10">
    <property type="entry name" value="CRAL-TRIO lipid binding domain"/>
    <property type="match status" value="1"/>
</dbReference>
<name>A0A914DZ41_9BILA</name>
<reference evidence="3" key="1">
    <citation type="submission" date="2022-11" db="UniProtKB">
        <authorList>
            <consortium name="WormBaseParasite"/>
        </authorList>
    </citation>
    <scope>IDENTIFICATION</scope>
</reference>
<keyword evidence="2" id="KW-1185">Reference proteome</keyword>
<feature type="domain" description="CRAL-TRIO" evidence="1">
    <location>
        <begin position="72"/>
        <end position="249"/>
    </location>
</feature>
<dbReference type="SMART" id="SM00516">
    <property type="entry name" value="SEC14"/>
    <property type="match status" value="1"/>
</dbReference>
<dbReference type="Pfam" id="PF00650">
    <property type="entry name" value="CRAL_TRIO"/>
    <property type="match status" value="1"/>
</dbReference>
<evidence type="ECO:0000313" key="3">
    <source>
        <dbReference type="WBParaSite" id="ACRNAN_scaffold4724.g16879.t1"/>
    </source>
</evidence>
<dbReference type="Gene3D" id="2.60.120.680">
    <property type="entry name" value="GOLD domain"/>
    <property type="match status" value="1"/>
</dbReference>
<dbReference type="Proteomes" id="UP000887540">
    <property type="component" value="Unplaced"/>
</dbReference>
<proteinExistence type="predicted"/>
<evidence type="ECO:0000313" key="2">
    <source>
        <dbReference type="Proteomes" id="UP000887540"/>
    </source>
</evidence>
<dbReference type="PROSITE" id="PS50191">
    <property type="entry name" value="CRAL_TRIO"/>
    <property type="match status" value="1"/>
</dbReference>
<dbReference type="InterPro" id="IPR036865">
    <property type="entry name" value="CRAL-TRIO_dom_sf"/>
</dbReference>
<protein>
    <submittedName>
        <fullName evidence="3">CRAL-TRIO domain-containing protein</fullName>
    </submittedName>
</protein>
<dbReference type="InterPro" id="IPR001251">
    <property type="entry name" value="CRAL-TRIO_dom"/>
</dbReference>
<organism evidence="2 3">
    <name type="scientific">Acrobeloides nanus</name>
    <dbReference type="NCBI Taxonomy" id="290746"/>
    <lineage>
        <taxon>Eukaryota</taxon>
        <taxon>Metazoa</taxon>
        <taxon>Ecdysozoa</taxon>
        <taxon>Nematoda</taxon>
        <taxon>Chromadorea</taxon>
        <taxon>Rhabditida</taxon>
        <taxon>Tylenchina</taxon>
        <taxon>Cephalobomorpha</taxon>
        <taxon>Cephaloboidea</taxon>
        <taxon>Cephalobidae</taxon>
        <taxon>Acrobeloides</taxon>
    </lineage>
</organism>
<dbReference type="InterPro" id="IPR053302">
    <property type="entry name" value="CRAL-TRIO_domain"/>
</dbReference>
<dbReference type="CDD" id="cd00170">
    <property type="entry name" value="SEC14"/>
    <property type="match status" value="1"/>
</dbReference>